<dbReference type="OrthoDB" id="980086at2"/>
<dbReference type="RefSeq" id="WP_125431464.1">
    <property type="nucleotide sequence ID" value="NZ_RWIS01000009.1"/>
</dbReference>
<organism evidence="1 2">
    <name type="scientific">Hymenobacter metallilatus</name>
    <dbReference type="NCBI Taxonomy" id="2493666"/>
    <lineage>
        <taxon>Bacteria</taxon>
        <taxon>Pseudomonadati</taxon>
        <taxon>Bacteroidota</taxon>
        <taxon>Cytophagia</taxon>
        <taxon>Cytophagales</taxon>
        <taxon>Hymenobacteraceae</taxon>
        <taxon>Hymenobacter</taxon>
    </lineage>
</organism>
<reference evidence="1 2" key="1">
    <citation type="submission" date="2018-12" db="EMBL/GenBank/DDBJ databases">
        <authorList>
            <person name="Feng G."/>
            <person name="Zhu H."/>
        </authorList>
    </citation>
    <scope>NUCLEOTIDE SEQUENCE [LARGE SCALE GENOMIC DNA]</scope>
    <source>
        <strain evidence="1 2">9PBR-2</strain>
    </source>
</reference>
<keyword evidence="2" id="KW-1185">Reference proteome</keyword>
<sequence>MLYAFALTLLLATLLTVLAFRRPDARRRALRVAAGLAAALGLGLMAFPPSHTTTIPAPSTAILLTASYSPDTLRDLLRQLGPATPVRRYGPAESADTAAVGSPAALRQQFPRLRTLHVLGQGLPPADLPELAGLRLLPHQDAPLTGFQLASWPTQPELGQAWTLEGSFRSAQPAPVWVRLYAAGAPRDSVRLPTGRGLFRLRFTPRAEGRAVYRLEARAESRLLARELVPLEVRPTRVLRVLVLAAAPSFEIRFLKNELAARQHAVALRIGLSRGLTQTELLNLPASLSLSRLSPELLARFEVVIADAGALTALSPAEGQALSQAVQRGGCGVLLLADAAAIPRSMPGGAAFRVLPRPAAASTLPMALYWLDAPRPASVVAAVLQPNAQLRPLITGPNQQLVAAGRRVGLGQVAATTVAETFPWLLQRQTAAYTAYWGHLLSAIRPAQASGPELRLLTPYPRPNEPLQLRAEGAGAGPFTVTGPTGPGTTAATQQDARIPEWATATYWPAVAGWHEARLGAARQWFYVFDSAAWHLPQQQAWYAAAQPYSMPVAGAAAGAAAGAQHTTWPRWVGLLVFLAGAGLLWLEEKL</sequence>
<comment type="caution">
    <text evidence="1">The sequence shown here is derived from an EMBL/GenBank/DDBJ whole genome shotgun (WGS) entry which is preliminary data.</text>
</comment>
<evidence type="ECO:0000313" key="1">
    <source>
        <dbReference type="EMBL" id="RSK31109.1"/>
    </source>
</evidence>
<name>A0A428JET4_9BACT</name>
<dbReference type="SUPFAM" id="SSF52317">
    <property type="entry name" value="Class I glutamine amidotransferase-like"/>
    <property type="match status" value="1"/>
</dbReference>
<dbReference type="EMBL" id="RWIS01000009">
    <property type="protein sequence ID" value="RSK31109.1"/>
    <property type="molecule type" value="Genomic_DNA"/>
</dbReference>
<gene>
    <name evidence="1" type="ORF">EI290_13895</name>
</gene>
<evidence type="ECO:0000313" key="2">
    <source>
        <dbReference type="Proteomes" id="UP000280066"/>
    </source>
</evidence>
<dbReference type="AlphaFoldDB" id="A0A428JET4"/>
<dbReference type="InterPro" id="IPR029062">
    <property type="entry name" value="Class_I_gatase-like"/>
</dbReference>
<dbReference type="Proteomes" id="UP000280066">
    <property type="component" value="Unassembled WGS sequence"/>
</dbReference>
<protein>
    <submittedName>
        <fullName evidence="1">Uncharacterized protein</fullName>
    </submittedName>
</protein>
<accession>A0A428JET4</accession>
<proteinExistence type="predicted"/>